<dbReference type="SMART" id="SM00903">
    <property type="entry name" value="Flavin_Reduct"/>
    <property type="match status" value="1"/>
</dbReference>
<evidence type="ECO:0000256" key="5">
    <source>
        <dbReference type="SAM" id="MobiDB-lite"/>
    </source>
</evidence>
<keyword evidence="2" id="KW-0285">Flavoprotein</keyword>
<dbReference type="AlphaFoldDB" id="A0A1E4THT7"/>
<evidence type="ECO:0000256" key="3">
    <source>
        <dbReference type="ARBA" id="ARBA00022643"/>
    </source>
</evidence>
<keyword evidence="3" id="KW-0288">FMN</keyword>
<evidence type="ECO:0000313" key="8">
    <source>
        <dbReference type="Proteomes" id="UP000095023"/>
    </source>
</evidence>
<dbReference type="PANTHER" id="PTHR33798">
    <property type="entry name" value="FLAVOPROTEIN OXYGENASE"/>
    <property type="match status" value="1"/>
</dbReference>
<gene>
    <name evidence="7" type="ORF">CANCADRAFT_25366</name>
</gene>
<dbReference type="PANTHER" id="PTHR33798:SF5">
    <property type="entry name" value="FLAVIN REDUCTASE LIKE DOMAIN-CONTAINING PROTEIN"/>
    <property type="match status" value="1"/>
</dbReference>
<keyword evidence="8" id="KW-1185">Reference proteome</keyword>
<dbReference type="EMBL" id="KV453842">
    <property type="protein sequence ID" value="ODV91316.1"/>
    <property type="molecule type" value="Genomic_DNA"/>
</dbReference>
<proteinExistence type="inferred from homology"/>
<dbReference type="Pfam" id="PF01613">
    <property type="entry name" value="Flavin_Reduct"/>
    <property type="match status" value="1"/>
</dbReference>
<accession>A0A1E4THT7</accession>
<sequence length="284" mass="31573">MSNSIEKLIQRNPHPDFKKVEESRPEFESDIKFHYTKTPHPEWTPGSGATTDEWKAHKKLEIDPYGEGRNPILNYKLLISGIVPRPIGLISSISAAGVKNLSPFSYTTVVNHDPPIFCIGLSCGSGNFKDTCKNILQTKELTINVISEFFIEAANYTSTNAPEDVSEWDLSGLTEAPSTKVKPSHVAESIFSVEAKLLYTHEWFSKSTGKQTGTLCICEGVNFHVREDAMNADHSIIDCAVLQPVARQGGITYTRATQGFELLRPDYDTEKEKPEIQAALKRNA</sequence>
<comment type="similarity">
    <text evidence="4">Belongs to the flavoredoxin family.</text>
</comment>
<evidence type="ECO:0000259" key="6">
    <source>
        <dbReference type="SMART" id="SM00903"/>
    </source>
</evidence>
<feature type="domain" description="Flavin reductase like" evidence="6">
    <location>
        <begin position="80"/>
        <end position="235"/>
    </location>
</feature>
<feature type="region of interest" description="Disordered" evidence="5">
    <location>
        <begin position="1"/>
        <end position="25"/>
    </location>
</feature>
<evidence type="ECO:0000313" key="7">
    <source>
        <dbReference type="EMBL" id="ODV91316.1"/>
    </source>
</evidence>
<dbReference type="GO" id="GO:0010181">
    <property type="term" value="F:FMN binding"/>
    <property type="evidence" value="ECO:0007669"/>
    <property type="project" value="InterPro"/>
</dbReference>
<evidence type="ECO:0000256" key="2">
    <source>
        <dbReference type="ARBA" id="ARBA00022630"/>
    </source>
</evidence>
<evidence type="ECO:0000256" key="1">
    <source>
        <dbReference type="ARBA" id="ARBA00001917"/>
    </source>
</evidence>
<dbReference type="InterPro" id="IPR002563">
    <property type="entry name" value="Flavin_Rdtase-like_dom"/>
</dbReference>
<dbReference type="InterPro" id="IPR012349">
    <property type="entry name" value="Split_barrel_FMN-bd"/>
</dbReference>
<organism evidence="7 8">
    <name type="scientific">Tortispora caseinolytica NRRL Y-17796</name>
    <dbReference type="NCBI Taxonomy" id="767744"/>
    <lineage>
        <taxon>Eukaryota</taxon>
        <taxon>Fungi</taxon>
        <taxon>Dikarya</taxon>
        <taxon>Ascomycota</taxon>
        <taxon>Saccharomycotina</taxon>
        <taxon>Trigonopsidomycetes</taxon>
        <taxon>Trigonopsidales</taxon>
        <taxon>Trigonopsidaceae</taxon>
        <taxon>Tortispora</taxon>
    </lineage>
</organism>
<protein>
    <recommendedName>
        <fullName evidence="6">Flavin reductase like domain-containing protein</fullName>
    </recommendedName>
</protein>
<reference evidence="8" key="1">
    <citation type="submission" date="2016-02" db="EMBL/GenBank/DDBJ databases">
        <title>Comparative genomics of biotechnologically important yeasts.</title>
        <authorList>
            <consortium name="DOE Joint Genome Institute"/>
            <person name="Riley R."/>
            <person name="Haridas S."/>
            <person name="Wolfe K.H."/>
            <person name="Lopes M.R."/>
            <person name="Hittinger C.T."/>
            <person name="Goker M."/>
            <person name="Salamov A."/>
            <person name="Wisecaver J."/>
            <person name="Long T.M."/>
            <person name="Aerts A.L."/>
            <person name="Barry K."/>
            <person name="Choi C."/>
            <person name="Clum A."/>
            <person name="Coughlan A.Y."/>
            <person name="Deshpande S."/>
            <person name="Douglass A.P."/>
            <person name="Hanson S.J."/>
            <person name="Klenk H.-P."/>
            <person name="Labutti K."/>
            <person name="Lapidus A."/>
            <person name="Lindquist E."/>
            <person name="Lipzen A."/>
            <person name="Meier-Kolthoff J.P."/>
            <person name="Ohm R.A."/>
            <person name="Otillar R.P."/>
            <person name="Pangilinan J."/>
            <person name="Peng Y."/>
            <person name="Rokas A."/>
            <person name="Rosa C.A."/>
            <person name="Scheuner C."/>
            <person name="Sibirny A.A."/>
            <person name="Slot J.C."/>
            <person name="Stielow J.B."/>
            <person name="Sun H."/>
            <person name="Kurtzman C.P."/>
            <person name="Blackwell M."/>
            <person name="Jeffries T.W."/>
            <person name="Grigoriev I.V."/>
        </authorList>
    </citation>
    <scope>NUCLEOTIDE SEQUENCE [LARGE SCALE GENOMIC DNA]</scope>
    <source>
        <strain evidence="8">NRRL Y-17796</strain>
    </source>
</reference>
<dbReference type="Gene3D" id="2.30.110.10">
    <property type="entry name" value="Electron Transport, Fmn-binding Protein, Chain A"/>
    <property type="match status" value="1"/>
</dbReference>
<feature type="compositionally biased region" description="Basic and acidic residues" evidence="5">
    <location>
        <begin position="13"/>
        <end position="25"/>
    </location>
</feature>
<dbReference type="Proteomes" id="UP000095023">
    <property type="component" value="Unassembled WGS sequence"/>
</dbReference>
<dbReference type="OrthoDB" id="10250990at2759"/>
<evidence type="ECO:0000256" key="4">
    <source>
        <dbReference type="ARBA" id="ARBA00038054"/>
    </source>
</evidence>
<name>A0A1E4THT7_9ASCO</name>
<dbReference type="SUPFAM" id="SSF50475">
    <property type="entry name" value="FMN-binding split barrel"/>
    <property type="match status" value="1"/>
</dbReference>
<comment type="cofactor">
    <cofactor evidence="1">
        <name>FMN</name>
        <dbReference type="ChEBI" id="CHEBI:58210"/>
    </cofactor>
</comment>